<accession>A0A832GKE4</accession>
<sequence length="98" mass="11610">MQKSVGRATLEEIIYVLERLISLWGLMNERERIFFGFMVRYVADVRGVDAREVVYKIMERGGEKVEREIKTFWDDIREEALREGLRQGLILDAQEMVL</sequence>
<reference evidence="1" key="1">
    <citation type="journal article" date="2020" name="mSystems">
        <title>Genome- and Community-Level Interaction Insights into Carbon Utilization and Element Cycling Functions of Hydrothermarchaeota in Hydrothermal Sediment.</title>
        <authorList>
            <person name="Zhou Z."/>
            <person name="Liu Y."/>
            <person name="Xu W."/>
            <person name="Pan J."/>
            <person name="Luo Z.H."/>
            <person name="Li M."/>
        </authorList>
    </citation>
    <scope>NUCLEOTIDE SEQUENCE [LARGE SCALE GENOMIC DNA]</scope>
    <source>
        <strain evidence="1">SpSt-605</strain>
    </source>
</reference>
<protein>
    <submittedName>
        <fullName evidence="1">Uncharacterized protein</fullName>
    </submittedName>
</protein>
<evidence type="ECO:0000313" key="1">
    <source>
        <dbReference type="EMBL" id="HGV54918.1"/>
    </source>
</evidence>
<comment type="caution">
    <text evidence="1">The sequence shown here is derived from an EMBL/GenBank/DDBJ whole genome shotgun (WGS) entry which is preliminary data.</text>
</comment>
<proteinExistence type="predicted"/>
<organism evidence="1">
    <name type="scientific">Caldimicrobium thiodismutans</name>
    <dbReference type="NCBI Taxonomy" id="1653476"/>
    <lineage>
        <taxon>Bacteria</taxon>
        <taxon>Pseudomonadati</taxon>
        <taxon>Thermodesulfobacteriota</taxon>
        <taxon>Thermodesulfobacteria</taxon>
        <taxon>Thermodesulfobacteriales</taxon>
        <taxon>Thermodesulfobacteriaceae</taxon>
        <taxon>Caldimicrobium</taxon>
    </lineage>
</organism>
<gene>
    <name evidence="1" type="ORF">ENT73_02345</name>
</gene>
<dbReference type="AlphaFoldDB" id="A0A832GKE4"/>
<name>A0A832GKE4_9BACT</name>
<dbReference type="EMBL" id="DSZU01000035">
    <property type="protein sequence ID" value="HGV54918.1"/>
    <property type="molecule type" value="Genomic_DNA"/>
</dbReference>